<evidence type="ECO:0000313" key="1">
    <source>
        <dbReference type="EMBL" id="AHL21856.1"/>
    </source>
</evidence>
<protein>
    <recommendedName>
        <fullName evidence="3">Roadblock/LAMTOR2 domain-containing protein</fullName>
    </recommendedName>
</protein>
<evidence type="ECO:0000313" key="2">
    <source>
        <dbReference type="Proteomes" id="UP000019434"/>
    </source>
</evidence>
<accession>W8NZI0</accession>
<dbReference type="KEGG" id="tnu:BD01_0227"/>
<reference evidence="1 2" key="1">
    <citation type="submission" date="2014-02" db="EMBL/GenBank/DDBJ databases">
        <title>Genome Sequence of an Hyperthermophilic Archaeon, Thermococcus nautili 30-1, producing viral vesicles.</title>
        <authorList>
            <person name="Oberto J."/>
            <person name="Gaudin M."/>
            <person name="Cossu M."/>
            <person name="Gorlas A."/>
            <person name="Slesarev A."/>
            <person name="Marguet E."/>
            <person name="Forterre P."/>
        </authorList>
    </citation>
    <scope>NUCLEOTIDE SEQUENCE [LARGE SCALE GENOMIC DNA]</scope>
    <source>
        <strain evidence="1 2">30-1</strain>
    </source>
</reference>
<dbReference type="eggNOG" id="ENOG502N5PZ">
    <property type="taxonomic scope" value="Archaea"/>
</dbReference>
<name>W8NZI0_9EURY</name>
<keyword evidence="2" id="KW-1185">Reference proteome</keyword>
<dbReference type="EMBL" id="CP007264">
    <property type="protein sequence ID" value="AHL21856.1"/>
    <property type="molecule type" value="Genomic_DNA"/>
</dbReference>
<dbReference type="GeneID" id="82172087"/>
<sequence length="120" mass="13597">MGLLDRLRKLLRPESQEFLDFKDMLLRKFEISGFLLATTEGLPIGGTLESPEELSAKLPELKKGLAEIEPSNDYLVITPSAVYCILQVTSDVMMLTKGTRVLTWEEIEELKLATREELKL</sequence>
<dbReference type="STRING" id="195522.BD01_0227"/>
<gene>
    <name evidence="1" type="ORF">BD01_0227</name>
</gene>
<proteinExistence type="predicted"/>
<organism evidence="1 2">
    <name type="scientific">Thermococcus nautili</name>
    <dbReference type="NCBI Taxonomy" id="195522"/>
    <lineage>
        <taxon>Archaea</taxon>
        <taxon>Methanobacteriati</taxon>
        <taxon>Methanobacteriota</taxon>
        <taxon>Thermococci</taxon>
        <taxon>Thermococcales</taxon>
        <taxon>Thermococcaceae</taxon>
        <taxon>Thermococcus</taxon>
    </lineage>
</organism>
<dbReference type="AlphaFoldDB" id="W8NZI0"/>
<evidence type="ECO:0008006" key="3">
    <source>
        <dbReference type="Google" id="ProtNLM"/>
    </source>
</evidence>
<dbReference type="RefSeq" id="WP_042689056.1">
    <property type="nucleotide sequence ID" value="NZ_CP007264.1"/>
</dbReference>
<dbReference type="Proteomes" id="UP000019434">
    <property type="component" value="Chromosome"/>
</dbReference>
<dbReference type="HOGENOM" id="CLU_2044532_0_0_2"/>
<dbReference type="OrthoDB" id="102573at2157"/>